<dbReference type="STRING" id="47428.A0A284RAS3"/>
<name>A0A284RAS3_ARMOS</name>
<reference evidence="2" key="1">
    <citation type="journal article" date="2017" name="Nat. Ecol. Evol.">
        <title>Genome expansion and lineage-specific genetic innovations in the forest pathogenic fungi Armillaria.</title>
        <authorList>
            <person name="Sipos G."/>
            <person name="Prasanna A.N."/>
            <person name="Walter M.C."/>
            <person name="O'Connor E."/>
            <person name="Balint B."/>
            <person name="Krizsan K."/>
            <person name="Kiss B."/>
            <person name="Hess J."/>
            <person name="Varga T."/>
            <person name="Slot J."/>
            <person name="Riley R."/>
            <person name="Boka B."/>
            <person name="Rigling D."/>
            <person name="Barry K."/>
            <person name="Lee J."/>
            <person name="Mihaltcheva S."/>
            <person name="LaButti K."/>
            <person name="Lipzen A."/>
            <person name="Waldron R."/>
            <person name="Moloney N.M."/>
            <person name="Sperisen C."/>
            <person name="Kredics L."/>
            <person name="Vagvoelgyi C."/>
            <person name="Patrignani A."/>
            <person name="Fitzpatrick D."/>
            <person name="Nagy I."/>
            <person name="Doyle S."/>
            <person name="Anderson J.B."/>
            <person name="Grigoriev I.V."/>
            <person name="Gueldener U."/>
            <person name="Muensterkoetter M."/>
            <person name="Nagy L.G."/>
        </authorList>
    </citation>
    <scope>NUCLEOTIDE SEQUENCE [LARGE SCALE GENOMIC DNA]</scope>
    <source>
        <strain evidence="2">C18/9</strain>
    </source>
</reference>
<dbReference type="Proteomes" id="UP000219338">
    <property type="component" value="Unassembled WGS sequence"/>
</dbReference>
<evidence type="ECO:0008006" key="3">
    <source>
        <dbReference type="Google" id="ProtNLM"/>
    </source>
</evidence>
<evidence type="ECO:0000313" key="2">
    <source>
        <dbReference type="Proteomes" id="UP000219338"/>
    </source>
</evidence>
<dbReference type="EMBL" id="FUEG01000006">
    <property type="protein sequence ID" value="SJL05831.1"/>
    <property type="molecule type" value="Genomic_DNA"/>
</dbReference>
<proteinExistence type="predicted"/>
<organism evidence="1 2">
    <name type="scientific">Armillaria ostoyae</name>
    <name type="common">Armillaria root rot fungus</name>
    <dbReference type="NCBI Taxonomy" id="47428"/>
    <lineage>
        <taxon>Eukaryota</taxon>
        <taxon>Fungi</taxon>
        <taxon>Dikarya</taxon>
        <taxon>Basidiomycota</taxon>
        <taxon>Agaricomycotina</taxon>
        <taxon>Agaricomycetes</taxon>
        <taxon>Agaricomycetidae</taxon>
        <taxon>Agaricales</taxon>
        <taxon>Marasmiineae</taxon>
        <taxon>Physalacriaceae</taxon>
        <taxon>Armillaria</taxon>
    </lineage>
</organism>
<dbReference type="InterPro" id="IPR036047">
    <property type="entry name" value="F-box-like_dom_sf"/>
</dbReference>
<accession>A0A284RAS3</accession>
<protein>
    <recommendedName>
        <fullName evidence="3">F-box domain-containing protein</fullName>
    </recommendedName>
</protein>
<gene>
    <name evidence="1" type="ORF">ARMOST_09167</name>
</gene>
<dbReference type="SUPFAM" id="SSF81383">
    <property type="entry name" value="F-box domain"/>
    <property type="match status" value="1"/>
</dbReference>
<dbReference type="AlphaFoldDB" id="A0A284RAS3"/>
<sequence>MSTVIIDVPFDIKSVLDGLVDGPFDYARMGHALNDYGDSLAISEQWTRIHNGTHLYYRYMARLIELANKPGSILRASFGYRRGIVQSFASCDVVVPASFVSLTVAARPVSTLRADSMPNKMWDAIFSYLPHDVQLGSRTVCSRWCDILTLRTHVFLVLSLPDRWTDIISPDPDKNLVTFIREFALEAEIDMAAMIVLRGIIHVVRGFRLRNWPVFPYNFFLHLCTNVESVIIEARGVCMGCARPPAVPCPFLLPASVTELRLIRVSLSNYSVEGMLDPNGRLERLHIESVDEGALVCWLLSSLYALREIVTLLASQYLPDTISLPPEQRDYVRASLAFNTFRSAFISSPLPAKLRYVRLDLLSDPYGLQVQNSVLNMHLEGGFALIHQLFQTVLGRGQFDMFVNVGETYPLQTCVCNLEELDLRVGTQYYGDVSYLWPGMSSSLTILTIRLPEHHSGGFISNIDLGGLNVLSLLTVITSYRGVYCAMRTVSTWASACKGCSSSTLRLELEIVSLMRICLGNIINASYMKKCLEGTAKNNWAGFKGKMVLVLRSPDWFVHDADHGDAVTVVQALADDVGLGLQGAECLRFHGDEQIL</sequence>
<dbReference type="OMA" id="TWASACK"/>
<evidence type="ECO:0000313" key="1">
    <source>
        <dbReference type="EMBL" id="SJL05831.1"/>
    </source>
</evidence>
<keyword evidence="2" id="KW-1185">Reference proteome</keyword>
<dbReference type="OrthoDB" id="3041706at2759"/>